<gene>
    <name evidence="1" type="ORF">DWX94_14015</name>
</gene>
<dbReference type="EMBL" id="QRVK01000071">
    <property type="protein sequence ID" value="RGS35226.1"/>
    <property type="molecule type" value="Genomic_DNA"/>
</dbReference>
<dbReference type="AlphaFoldDB" id="A0A412IEA3"/>
<proteinExistence type="predicted"/>
<dbReference type="OrthoDB" id="5321814at2"/>
<comment type="caution">
    <text evidence="1">The sequence shown here is derived from an EMBL/GenBank/DDBJ whole genome shotgun (WGS) entry which is preliminary data.</text>
</comment>
<accession>A0A412IEA3</accession>
<evidence type="ECO:0000313" key="2">
    <source>
        <dbReference type="Proteomes" id="UP000283295"/>
    </source>
</evidence>
<evidence type="ECO:0000313" key="1">
    <source>
        <dbReference type="EMBL" id="RGS35226.1"/>
    </source>
</evidence>
<dbReference type="Proteomes" id="UP000283295">
    <property type="component" value="Unassembled WGS sequence"/>
</dbReference>
<sequence length="205" mass="24750">MNKILSQEEYKNLFLNGTECVKRECYADYISQRLAEEFGMIYNCKAKCWHSEWNNNWRFVAELHELKGNHIVLRWGYNYDFIPDITNQKKLVWHRTDKSIKIHIDDAWYNHIDYDCDQEWGFSEREFYNPEQCPFFQYAIPTCSSDVNFALGYIKNVIDKNIILMHDWKENVKTLDDAIDIMNQRVLGKDVIHIPRMHYILAFYL</sequence>
<organism evidence="1 2">
    <name type="scientific">Coprococcus eutactus</name>
    <dbReference type="NCBI Taxonomy" id="33043"/>
    <lineage>
        <taxon>Bacteria</taxon>
        <taxon>Bacillati</taxon>
        <taxon>Bacillota</taxon>
        <taxon>Clostridia</taxon>
        <taxon>Lachnospirales</taxon>
        <taxon>Lachnospiraceae</taxon>
        <taxon>Coprococcus</taxon>
    </lineage>
</organism>
<name>A0A412IEA3_9FIRM</name>
<reference evidence="1 2" key="1">
    <citation type="submission" date="2018-08" db="EMBL/GenBank/DDBJ databases">
        <title>A genome reference for cultivated species of the human gut microbiota.</title>
        <authorList>
            <person name="Zou Y."/>
            <person name="Xue W."/>
            <person name="Luo G."/>
        </authorList>
    </citation>
    <scope>NUCLEOTIDE SEQUENCE [LARGE SCALE GENOMIC DNA]</scope>
    <source>
        <strain evidence="1 2">AF22-21</strain>
    </source>
</reference>
<protein>
    <submittedName>
        <fullName evidence="1">Uncharacterized protein</fullName>
    </submittedName>
</protein>
<feature type="non-terminal residue" evidence="1">
    <location>
        <position position="205"/>
    </location>
</feature>